<comment type="caution">
    <text evidence="1">The sequence shown here is derived from an EMBL/GenBank/DDBJ whole genome shotgun (WGS) entry which is preliminary data.</text>
</comment>
<keyword evidence="2" id="KW-1185">Reference proteome</keyword>
<dbReference type="AlphaFoldDB" id="A0AAI9X2J4"/>
<reference evidence="1" key="2">
    <citation type="journal article" date="2016" name="Fungal Biol.">
        <title>Ochratoxin A production by Penicillium thymicola.</title>
        <authorList>
            <person name="Nguyen H.D.T."/>
            <person name="McMullin D.R."/>
            <person name="Ponomareva E."/>
            <person name="Riley R."/>
            <person name="Pomraning K.R."/>
            <person name="Baker S.E."/>
            <person name="Seifert K.A."/>
        </authorList>
    </citation>
    <scope>NUCLEOTIDE SEQUENCE</scope>
    <source>
        <strain evidence="1">DAOM 180753</strain>
    </source>
</reference>
<dbReference type="EMBL" id="LACB01000946">
    <property type="protein sequence ID" value="KAJ9481034.1"/>
    <property type="molecule type" value="Genomic_DNA"/>
</dbReference>
<organism evidence="1 2">
    <name type="scientific">Penicillium thymicola</name>
    <dbReference type="NCBI Taxonomy" id="293382"/>
    <lineage>
        <taxon>Eukaryota</taxon>
        <taxon>Fungi</taxon>
        <taxon>Dikarya</taxon>
        <taxon>Ascomycota</taxon>
        <taxon>Pezizomycotina</taxon>
        <taxon>Eurotiomycetes</taxon>
        <taxon>Eurotiomycetidae</taxon>
        <taxon>Eurotiales</taxon>
        <taxon>Aspergillaceae</taxon>
        <taxon>Penicillium</taxon>
    </lineage>
</organism>
<evidence type="ECO:0000313" key="2">
    <source>
        <dbReference type="Proteomes" id="UP001227192"/>
    </source>
</evidence>
<sequence length="69" mass="7841">MGVSPPRFSMPSERPTHLFAKSRAGLPNRVFSGEYRPTYYLCSQGTPRPSILAILRRAFVLASIRDFLR</sequence>
<protein>
    <submittedName>
        <fullName evidence="1">Uncharacterized protein</fullName>
    </submittedName>
</protein>
<gene>
    <name evidence="1" type="ORF">VN97_g12477</name>
</gene>
<proteinExistence type="predicted"/>
<name>A0AAI9X2J4_PENTH</name>
<dbReference type="Proteomes" id="UP001227192">
    <property type="component" value="Unassembled WGS sequence"/>
</dbReference>
<evidence type="ECO:0000313" key="1">
    <source>
        <dbReference type="EMBL" id="KAJ9481034.1"/>
    </source>
</evidence>
<accession>A0AAI9X2J4</accession>
<reference evidence="1" key="1">
    <citation type="submission" date="2015-06" db="EMBL/GenBank/DDBJ databases">
        <authorList>
            <person name="Nguyen H."/>
        </authorList>
    </citation>
    <scope>NUCLEOTIDE SEQUENCE</scope>
    <source>
        <strain evidence="1">DAOM 180753</strain>
    </source>
</reference>